<name>A0A9W6Z8B7_9STRA</name>
<dbReference type="Proteomes" id="UP001165082">
    <property type="component" value="Unassembled WGS sequence"/>
</dbReference>
<feature type="region of interest" description="Disordered" evidence="1">
    <location>
        <begin position="462"/>
        <end position="500"/>
    </location>
</feature>
<feature type="region of interest" description="Disordered" evidence="1">
    <location>
        <begin position="948"/>
        <end position="1009"/>
    </location>
</feature>
<reference evidence="2" key="1">
    <citation type="submission" date="2022-07" db="EMBL/GenBank/DDBJ databases">
        <title>Genome analysis of Parmales, a sister group of diatoms, reveals the evolutionary specialization of diatoms from phago-mixotrophs to photoautotrophs.</title>
        <authorList>
            <person name="Ban H."/>
            <person name="Sato S."/>
            <person name="Yoshikawa S."/>
            <person name="Kazumasa Y."/>
            <person name="Nakamura Y."/>
            <person name="Ichinomiya M."/>
            <person name="Saitoh K."/>
            <person name="Sato N."/>
            <person name="Blanc-Mathieu R."/>
            <person name="Endo H."/>
            <person name="Kuwata A."/>
            <person name="Ogata H."/>
        </authorList>
    </citation>
    <scope>NUCLEOTIDE SEQUENCE</scope>
</reference>
<dbReference type="SUPFAM" id="SSF48371">
    <property type="entry name" value="ARM repeat"/>
    <property type="match status" value="1"/>
</dbReference>
<dbReference type="OrthoDB" id="78779at2759"/>
<feature type="compositionally biased region" description="Low complexity" evidence="1">
    <location>
        <begin position="1178"/>
        <end position="1194"/>
    </location>
</feature>
<dbReference type="PANTHER" id="PTHR48209:SF2">
    <property type="entry name" value="FI24008P1"/>
    <property type="match status" value="1"/>
</dbReference>
<evidence type="ECO:0000313" key="2">
    <source>
        <dbReference type="EMBL" id="GMH49872.1"/>
    </source>
</evidence>
<dbReference type="EMBL" id="BRXZ01000653">
    <property type="protein sequence ID" value="GMH49872.1"/>
    <property type="molecule type" value="Genomic_DNA"/>
</dbReference>
<protein>
    <submittedName>
        <fullName evidence="2">Uncharacterized protein</fullName>
    </submittedName>
</protein>
<feature type="region of interest" description="Disordered" evidence="1">
    <location>
        <begin position="1170"/>
        <end position="1199"/>
    </location>
</feature>
<feature type="region of interest" description="Disordered" evidence="1">
    <location>
        <begin position="1082"/>
        <end position="1102"/>
    </location>
</feature>
<feature type="region of interest" description="Disordered" evidence="1">
    <location>
        <begin position="570"/>
        <end position="605"/>
    </location>
</feature>
<dbReference type="PANTHER" id="PTHR48209">
    <property type="entry name" value="AGL056WP"/>
    <property type="match status" value="1"/>
</dbReference>
<feature type="region of interest" description="Disordered" evidence="1">
    <location>
        <begin position="326"/>
        <end position="397"/>
    </location>
</feature>
<feature type="compositionally biased region" description="Acidic residues" evidence="1">
    <location>
        <begin position="821"/>
        <end position="835"/>
    </location>
</feature>
<feature type="compositionally biased region" description="Acidic residues" evidence="1">
    <location>
        <begin position="331"/>
        <end position="381"/>
    </location>
</feature>
<feature type="compositionally biased region" description="Basic and acidic residues" evidence="1">
    <location>
        <begin position="585"/>
        <end position="601"/>
    </location>
</feature>
<accession>A0A9W6Z8B7</accession>
<evidence type="ECO:0000256" key="1">
    <source>
        <dbReference type="SAM" id="MobiDB-lite"/>
    </source>
</evidence>
<feature type="region of interest" description="Disordered" evidence="1">
    <location>
        <begin position="768"/>
        <end position="800"/>
    </location>
</feature>
<feature type="compositionally biased region" description="Basic and acidic residues" evidence="1">
    <location>
        <begin position="1082"/>
        <end position="1096"/>
    </location>
</feature>
<feature type="compositionally biased region" description="Basic and acidic residues" evidence="1">
    <location>
        <begin position="954"/>
        <end position="967"/>
    </location>
</feature>
<keyword evidence="3" id="KW-1185">Reference proteome</keyword>
<sequence>MASPSTIKASCRFVKVKYGSSSHFVALFTGLPSSELASVLGAAFDVPPTSIIGIVDSTTSAVIPLSLASQAPETLVGEGHEYDLLLSRSDLKRVLVAFVSKLCGGSFLSPLDAQVLINLVSQSDPVVLSAYRFAEWTQDANYFQAALVAIAENLKRGEEGEDVHKAQEELLDIAEVLMEEEDIQMRQYIALVDAILTQNDMVVAAYDGAYAADDVVNELLDNLKHVADLLEQVEPVPIEGEEGGGGEGKKYEQPSVVAVITFAANAMIEEGRMSHEAKNFLVELGVREEEFVMGAYDKFLEDGDQEDFKDTLLRFVVVRQTQLMKASGIGEETEEEEEEEEEDYSDDEDSDDYSESEDGSDDYDDTDDDSDEDAPSDDDYDASAPLAGGRQPAAGLTIPTGFHDAIIKLLKHGRITKDAATALLTAMANGNQVLGTIYKAFTVNKDAKAFLAMIVHLVTPEEEGNKQQEQQGQERPAKASQQAPPAAPSPRSQPQPVLASELSSELKDRFGAVFKQCLQLLIARGMVTQDGALALLEYAQDNMPSLMVLLEEFNTTADLDSLLEELKDIAGQQTRGGDAGNAGNGREEEGTKKEEDKMADEKEQEEVDEQLIKVLTQCIEVMMTRKDITIEGAKVLLELAKTKAPILLALLAQAFDANLDLENLLGSLAELANQELNSRAPVVEKAMTDEAHKEELSLGMHKVVDQIIELVRTKTDMLDDKGVKFLTMLADQRSPTLYGVLEAFHTDKNLVNLIESMVLLAREGVKHMEAGEESEDDEDDEEESSEEDNERVQPMTSVERRRSLSLTGIGDLNSEAAVGGADDDYSDDDEEDDDDNSRPTLEMLTHPSSLTHLIVMLHDAGLASVAERAVLLSLAEASDPRCLAAFDVYRDMLTAIENDGDGDDDQKEAALDDLVDTCMRICKRELSHGPYHPRHASFSMTNDGVVQVQPQADDGGRDDEGGAARDEKEEDGIELKTFSESFDAGDDEGFIGAGPGHEEAEGEPSSGAFSTSDRLEVFKMMQTSGVLTEDETVILELLVEKENKHIDMTFQLYQESKDVVELAMTLKQIAQTAGDFLADQMGKDKEEEEQQSERPNIDPSSSAYDVFFGHVESMNLDDIETAALRLSIAKNDPSLRAALEAFRITENGEDLKDTLWKIIRRAIEEVEVKERTGEKEAPPTAAATASTATAALDPAADHDPSKFTDMERRYIFTMLISELSKQDIITAVQGSELLSRFNAGDKGIMGYLDDYERQRDMEAFVGRLTNLAKDIK</sequence>
<feature type="compositionally biased region" description="Acidic residues" evidence="1">
    <location>
        <begin position="771"/>
        <end position="789"/>
    </location>
</feature>
<evidence type="ECO:0000313" key="3">
    <source>
        <dbReference type="Proteomes" id="UP001165082"/>
    </source>
</evidence>
<dbReference type="AlphaFoldDB" id="A0A9W6Z8B7"/>
<comment type="caution">
    <text evidence="2">The sequence shown here is derived from an EMBL/GenBank/DDBJ whole genome shotgun (WGS) entry which is preliminary data.</text>
</comment>
<feature type="compositionally biased region" description="Low complexity" evidence="1">
    <location>
        <begin position="467"/>
        <end position="484"/>
    </location>
</feature>
<proteinExistence type="predicted"/>
<dbReference type="InterPro" id="IPR016024">
    <property type="entry name" value="ARM-type_fold"/>
</dbReference>
<feature type="region of interest" description="Disordered" evidence="1">
    <location>
        <begin position="812"/>
        <end position="841"/>
    </location>
</feature>
<gene>
    <name evidence="2" type="ORF">TrRE_jg843</name>
</gene>
<organism evidence="2 3">
    <name type="scientific">Triparma retinervis</name>
    <dbReference type="NCBI Taxonomy" id="2557542"/>
    <lineage>
        <taxon>Eukaryota</taxon>
        <taxon>Sar</taxon>
        <taxon>Stramenopiles</taxon>
        <taxon>Ochrophyta</taxon>
        <taxon>Bolidophyceae</taxon>
        <taxon>Parmales</taxon>
        <taxon>Triparmaceae</taxon>
        <taxon>Triparma</taxon>
    </lineage>
</organism>